<feature type="transmembrane region" description="Helical" evidence="1">
    <location>
        <begin position="147"/>
        <end position="171"/>
    </location>
</feature>
<evidence type="ECO:0000256" key="1">
    <source>
        <dbReference type="HAMAP-Rule" id="MF_02088"/>
    </source>
</evidence>
<dbReference type="AlphaFoldDB" id="A0A2T3JC78"/>
<name>A0A2T3JC78_9GAMM</name>
<keyword evidence="1" id="KW-0813">Transport</keyword>
<dbReference type="PANTHER" id="PTHR34300">
    <property type="entry name" value="QUEUOSINE PRECURSOR TRANSPORTER-RELATED"/>
    <property type="match status" value="1"/>
</dbReference>
<keyword evidence="1" id="KW-0812">Transmembrane</keyword>
<evidence type="ECO:0000313" key="3">
    <source>
        <dbReference type="Proteomes" id="UP000240987"/>
    </source>
</evidence>
<reference evidence="2 3" key="1">
    <citation type="submission" date="2018-01" db="EMBL/GenBank/DDBJ databases">
        <title>Whole genome sequencing of Histamine producing bacteria.</title>
        <authorList>
            <person name="Butler K."/>
        </authorList>
    </citation>
    <scope>NUCLEOTIDE SEQUENCE [LARGE SCALE GENOMIC DNA]</scope>
    <source>
        <strain evidence="2 3">JCM 12947</strain>
    </source>
</reference>
<comment type="subcellular location">
    <subcellularLocation>
        <location evidence="1">Cell inner membrane</location>
        <topology evidence="1">Multi-pass membrane protein</topology>
    </subcellularLocation>
</comment>
<comment type="caution">
    <text evidence="2">The sequence shown here is derived from an EMBL/GenBank/DDBJ whole genome shotgun (WGS) entry which is preliminary data.</text>
</comment>
<keyword evidence="1" id="KW-1133">Transmembrane helix</keyword>
<accession>A0A2T3JC78</accession>
<keyword evidence="3" id="KW-1185">Reference proteome</keyword>
<sequence length="235" mass="26466">MTISQLSSVPSFTLPQQRKALSFLVLFHLVIIASSNYLVQLPFTIFGFHTTWGAFTFPFIFLATDLTVRVFGAPMARKIIFRVMAPSLAVSYVLSVLFYQGEYQGVAHLGEFNLFVARIAIASFMAYLLGQILDVSVFNRLRQMKQWWIAPTCSTIFGNALDTLAFFAIAFYNSPDAFMAANWTEIALVDYTFKLIISLGLFVPVYGVLLNYLIKRLTTVNVTDSRLANPKLKTH</sequence>
<feature type="transmembrane region" description="Helical" evidence="1">
    <location>
        <begin position="112"/>
        <end position="135"/>
    </location>
</feature>
<dbReference type="Proteomes" id="UP000240987">
    <property type="component" value="Unassembled WGS sequence"/>
</dbReference>
<organism evidence="2 3">
    <name type="scientific">Photobacterium frigidiphilum</name>
    <dbReference type="NCBI Taxonomy" id="264736"/>
    <lineage>
        <taxon>Bacteria</taxon>
        <taxon>Pseudomonadati</taxon>
        <taxon>Pseudomonadota</taxon>
        <taxon>Gammaproteobacteria</taxon>
        <taxon>Vibrionales</taxon>
        <taxon>Vibrionaceae</taxon>
        <taxon>Photobacterium</taxon>
    </lineage>
</organism>
<proteinExistence type="inferred from homology"/>
<comment type="function">
    <text evidence="1">Involved in the import of queuosine (Q) precursors, required for Q precursor salvage.</text>
</comment>
<dbReference type="NCBIfam" id="NF008406">
    <property type="entry name" value="PRK11212.1"/>
    <property type="match status" value="1"/>
</dbReference>
<dbReference type="InterPro" id="IPR003744">
    <property type="entry name" value="YhhQ"/>
</dbReference>
<dbReference type="NCBIfam" id="TIGR00697">
    <property type="entry name" value="queuosine precursor transporter"/>
    <property type="match status" value="1"/>
</dbReference>
<dbReference type="HAMAP" id="MF_02088">
    <property type="entry name" value="Q_prec_transport"/>
    <property type="match status" value="1"/>
</dbReference>
<dbReference type="OrthoDB" id="7065604at2"/>
<evidence type="ECO:0000313" key="2">
    <source>
        <dbReference type="EMBL" id="PSU46470.1"/>
    </source>
</evidence>
<dbReference type="Pfam" id="PF02592">
    <property type="entry name" value="Vut_1"/>
    <property type="match status" value="1"/>
</dbReference>
<comment type="similarity">
    <text evidence="1">Belongs to the vitamin uptake transporter (VUT/ECF) (TC 2.A.88) family. Q precursor transporter subfamily.</text>
</comment>
<feature type="transmembrane region" description="Helical" evidence="1">
    <location>
        <begin position="20"/>
        <end position="39"/>
    </location>
</feature>
<gene>
    <name evidence="2" type="ORF">C9J12_18510</name>
</gene>
<protein>
    <recommendedName>
        <fullName evidence="1">Probable queuosine precursor transporter</fullName>
        <shortName evidence="1">Q precursor transporter</shortName>
    </recommendedName>
</protein>
<keyword evidence="1" id="KW-1003">Cell membrane</keyword>
<dbReference type="GO" id="GO:0022857">
    <property type="term" value="F:transmembrane transporter activity"/>
    <property type="evidence" value="ECO:0007669"/>
    <property type="project" value="UniProtKB-UniRule"/>
</dbReference>
<dbReference type="PANTHER" id="PTHR34300:SF1">
    <property type="entry name" value="QUEUOSINE PRECURSOR TRANSPORTER"/>
    <property type="match status" value="1"/>
</dbReference>
<dbReference type="RefSeq" id="WP_107244060.1">
    <property type="nucleotide sequence ID" value="NZ_JAKJUA010000022.1"/>
</dbReference>
<feature type="transmembrane region" description="Helical" evidence="1">
    <location>
        <begin position="45"/>
        <end position="67"/>
    </location>
</feature>
<feature type="transmembrane region" description="Helical" evidence="1">
    <location>
        <begin position="191"/>
        <end position="214"/>
    </location>
</feature>
<dbReference type="GO" id="GO:0005886">
    <property type="term" value="C:plasma membrane"/>
    <property type="evidence" value="ECO:0007669"/>
    <property type="project" value="UniProtKB-SubCell"/>
</dbReference>
<dbReference type="EMBL" id="PYMJ01000021">
    <property type="protein sequence ID" value="PSU46470.1"/>
    <property type="molecule type" value="Genomic_DNA"/>
</dbReference>
<feature type="transmembrane region" description="Helical" evidence="1">
    <location>
        <begin position="79"/>
        <end position="100"/>
    </location>
</feature>
<keyword evidence="1" id="KW-0472">Membrane</keyword>
<keyword evidence="1" id="KW-0997">Cell inner membrane</keyword>